<proteinExistence type="predicted"/>
<keyword evidence="4" id="KW-1185">Reference proteome</keyword>
<name>A0ABQ8X953_9EUKA</name>
<comment type="caution">
    <text evidence="3">The sequence shown here is derived from an EMBL/GenBank/DDBJ whole genome shotgun (WGS) entry which is preliminary data.</text>
</comment>
<protein>
    <submittedName>
        <fullName evidence="3">Uncharacterized protein</fullName>
    </submittedName>
</protein>
<organism evidence="3 4">
    <name type="scientific">Anaeramoeba flamelloides</name>
    <dbReference type="NCBI Taxonomy" id="1746091"/>
    <lineage>
        <taxon>Eukaryota</taxon>
        <taxon>Metamonada</taxon>
        <taxon>Anaeramoebidae</taxon>
        <taxon>Anaeramoeba</taxon>
    </lineage>
</organism>
<evidence type="ECO:0000256" key="2">
    <source>
        <dbReference type="SAM" id="MobiDB-lite"/>
    </source>
</evidence>
<accession>A0ABQ8X953</accession>
<evidence type="ECO:0000313" key="4">
    <source>
        <dbReference type="Proteomes" id="UP001150062"/>
    </source>
</evidence>
<feature type="region of interest" description="Disordered" evidence="2">
    <location>
        <begin position="39"/>
        <end position="62"/>
    </location>
</feature>
<gene>
    <name evidence="3" type="ORF">M0813_08491</name>
</gene>
<feature type="compositionally biased region" description="Acidic residues" evidence="2">
    <location>
        <begin position="47"/>
        <end position="58"/>
    </location>
</feature>
<evidence type="ECO:0000256" key="1">
    <source>
        <dbReference type="SAM" id="Coils"/>
    </source>
</evidence>
<sequence length="218" mass="26198">MSVITFFATIWDFITKIFHYVFVLFSSSNLLESSSNDSVMVSSDECSTNEEKEEEEEGNSNFLKETEYQKKKLLIQQKQWAVYFNKTIDFDQEYEQKELRNTISQNKPLKHDKESVIKIQNKLTKELKNIENNDLEFVEQKHEEQQQQFNKTNKKNNWIRDRKKWNRNFGQIIPKNRKKVNPRILNADLENNAKFRQTVYLDQLTNLLKIKYSQKNVL</sequence>
<dbReference type="Proteomes" id="UP001150062">
    <property type="component" value="Unassembled WGS sequence"/>
</dbReference>
<evidence type="ECO:0000313" key="3">
    <source>
        <dbReference type="EMBL" id="KAJ6228991.1"/>
    </source>
</evidence>
<keyword evidence="1" id="KW-0175">Coiled coil</keyword>
<dbReference type="EMBL" id="JAOAOG010000325">
    <property type="protein sequence ID" value="KAJ6228991.1"/>
    <property type="molecule type" value="Genomic_DNA"/>
</dbReference>
<reference evidence="3" key="1">
    <citation type="submission" date="2022-08" db="EMBL/GenBank/DDBJ databases">
        <title>Novel sulfate-reducing endosymbionts in the free-living metamonad Anaeramoeba.</title>
        <authorList>
            <person name="Jerlstrom-Hultqvist J."/>
            <person name="Cepicka I."/>
            <person name="Gallot-Lavallee L."/>
            <person name="Salas-Leiva D."/>
            <person name="Curtis B.A."/>
            <person name="Zahonova K."/>
            <person name="Pipaliya S."/>
            <person name="Dacks J."/>
            <person name="Roger A.J."/>
        </authorList>
    </citation>
    <scope>NUCLEOTIDE SEQUENCE</scope>
    <source>
        <strain evidence="3">Schooner1</strain>
    </source>
</reference>
<feature type="coiled-coil region" evidence="1">
    <location>
        <begin position="113"/>
        <end position="155"/>
    </location>
</feature>